<comment type="caution">
    <text evidence="2">The sequence shown here is derived from an EMBL/GenBank/DDBJ whole genome shotgun (WGS) entry which is preliminary data.</text>
</comment>
<protein>
    <recommendedName>
        <fullName evidence="4">Copper resistance protein D domain-containing protein</fullName>
    </recommendedName>
</protein>
<gene>
    <name evidence="2" type="ORF">A3G52_04945</name>
</gene>
<organism evidence="2 3">
    <name type="scientific">Candidatus Taylorbacteria bacterium RIFCSPLOWO2_12_FULL_43_20</name>
    <dbReference type="NCBI Taxonomy" id="1802332"/>
    <lineage>
        <taxon>Bacteria</taxon>
        <taxon>Candidatus Tayloriibacteriota</taxon>
    </lineage>
</organism>
<sequence>MDLSILVKAFGIYLAVSGLFLLVKGKTLPLILKDFFDHPAIIYLAAMALVLFGSLIIVGTNTFETVEQGWLTVIGWIVLAKGLTYTFIPDAFSKLSVKKLRPWLIVWAIVAIILGVYMYVSF</sequence>
<feature type="transmembrane region" description="Helical" evidence="1">
    <location>
        <begin position="35"/>
        <end position="58"/>
    </location>
</feature>
<dbReference type="EMBL" id="MHSK01000035">
    <property type="protein sequence ID" value="OHA41364.1"/>
    <property type="molecule type" value="Genomic_DNA"/>
</dbReference>
<feature type="transmembrane region" description="Helical" evidence="1">
    <location>
        <begin position="70"/>
        <end position="88"/>
    </location>
</feature>
<accession>A0A1G2NZ47</accession>
<dbReference type="Proteomes" id="UP000177269">
    <property type="component" value="Unassembled WGS sequence"/>
</dbReference>
<keyword evidence="1" id="KW-0812">Transmembrane</keyword>
<reference evidence="2 3" key="1">
    <citation type="journal article" date="2016" name="Nat. Commun.">
        <title>Thousands of microbial genomes shed light on interconnected biogeochemical processes in an aquifer system.</title>
        <authorList>
            <person name="Anantharaman K."/>
            <person name="Brown C.T."/>
            <person name="Hug L.A."/>
            <person name="Sharon I."/>
            <person name="Castelle C.J."/>
            <person name="Probst A.J."/>
            <person name="Thomas B.C."/>
            <person name="Singh A."/>
            <person name="Wilkins M.J."/>
            <person name="Karaoz U."/>
            <person name="Brodie E.L."/>
            <person name="Williams K.H."/>
            <person name="Hubbard S.S."/>
            <person name="Banfield J.F."/>
        </authorList>
    </citation>
    <scope>NUCLEOTIDE SEQUENCE [LARGE SCALE GENOMIC DNA]</scope>
</reference>
<evidence type="ECO:0000256" key="1">
    <source>
        <dbReference type="SAM" id="Phobius"/>
    </source>
</evidence>
<keyword evidence="1" id="KW-0472">Membrane</keyword>
<feature type="transmembrane region" description="Helical" evidence="1">
    <location>
        <begin position="6"/>
        <end position="23"/>
    </location>
</feature>
<feature type="transmembrane region" description="Helical" evidence="1">
    <location>
        <begin position="100"/>
        <end position="120"/>
    </location>
</feature>
<evidence type="ECO:0000313" key="2">
    <source>
        <dbReference type="EMBL" id="OHA41364.1"/>
    </source>
</evidence>
<evidence type="ECO:0008006" key="4">
    <source>
        <dbReference type="Google" id="ProtNLM"/>
    </source>
</evidence>
<keyword evidence="1" id="KW-1133">Transmembrane helix</keyword>
<proteinExistence type="predicted"/>
<evidence type="ECO:0000313" key="3">
    <source>
        <dbReference type="Proteomes" id="UP000177269"/>
    </source>
</evidence>
<dbReference type="AlphaFoldDB" id="A0A1G2NZ47"/>
<name>A0A1G2NZ47_9BACT</name>